<protein>
    <submittedName>
        <fullName evidence="1">Uncharacterized protein</fullName>
    </submittedName>
</protein>
<sequence length="74" mass="8051">MTTERVMHLAHALAAVFAAAEQQGIDIGELRRQAIGGLIGNTSWQWVNAERVPGAIAEIESALWLLEREPEEAG</sequence>
<dbReference type="RefSeq" id="WP_179052949.1">
    <property type="nucleotide sequence ID" value="NZ_QJRE01000112.1"/>
</dbReference>
<proteinExistence type="predicted"/>
<evidence type="ECO:0000313" key="2">
    <source>
        <dbReference type="Proteomes" id="UP000704738"/>
    </source>
</evidence>
<organism evidence="1 2">
    <name type="scientific">Pseudomonas hunanensis</name>
    <dbReference type="NCBI Taxonomy" id="1247546"/>
    <lineage>
        <taxon>Bacteria</taxon>
        <taxon>Pseudomonadati</taxon>
        <taxon>Pseudomonadota</taxon>
        <taxon>Gammaproteobacteria</taxon>
        <taxon>Pseudomonadales</taxon>
        <taxon>Pseudomonadaceae</taxon>
        <taxon>Pseudomonas</taxon>
    </lineage>
</organism>
<reference evidence="1 2" key="1">
    <citation type="submission" date="2018-06" db="EMBL/GenBank/DDBJ databases">
        <title>Bacteria isolated from soil of Wuhan.</title>
        <authorList>
            <person name="Xiang W."/>
            <person name="Huang C."/>
        </authorList>
    </citation>
    <scope>NUCLEOTIDE SEQUENCE [LARGE SCALE GENOMIC DNA]</scope>
    <source>
        <strain evidence="2">xwS4</strain>
    </source>
</reference>
<accession>A0ABD6N2X2</accession>
<dbReference type="Proteomes" id="UP000704738">
    <property type="component" value="Unassembled WGS sequence"/>
</dbReference>
<name>A0ABD6N2X2_9PSED</name>
<dbReference type="AlphaFoldDB" id="A0ABD6N2X2"/>
<comment type="caution">
    <text evidence="1">The sequence shown here is derived from an EMBL/GenBank/DDBJ whole genome shotgun (WGS) entry which is preliminary data.</text>
</comment>
<gene>
    <name evidence="1" type="ORF">DM819_15110</name>
</gene>
<evidence type="ECO:0000313" key="1">
    <source>
        <dbReference type="EMBL" id="NWL47143.1"/>
    </source>
</evidence>
<dbReference type="EMBL" id="QJRE01000112">
    <property type="protein sequence ID" value="NWL47143.1"/>
    <property type="molecule type" value="Genomic_DNA"/>
</dbReference>